<feature type="compositionally biased region" description="Low complexity" evidence="7">
    <location>
        <begin position="863"/>
        <end position="885"/>
    </location>
</feature>
<dbReference type="InterPro" id="IPR051681">
    <property type="entry name" value="Ser/Thr_Kinases-Pseudokinases"/>
</dbReference>
<feature type="region of interest" description="Disordered" evidence="7">
    <location>
        <begin position="592"/>
        <end position="618"/>
    </location>
</feature>
<organism evidence="10 11">
    <name type="scientific">Pleodorina starrii</name>
    <dbReference type="NCBI Taxonomy" id="330485"/>
    <lineage>
        <taxon>Eukaryota</taxon>
        <taxon>Viridiplantae</taxon>
        <taxon>Chlorophyta</taxon>
        <taxon>core chlorophytes</taxon>
        <taxon>Chlorophyceae</taxon>
        <taxon>CS clade</taxon>
        <taxon>Chlamydomonadales</taxon>
        <taxon>Volvocaceae</taxon>
        <taxon>Pleodorina</taxon>
    </lineage>
</organism>
<feature type="compositionally biased region" description="Low complexity" evidence="7">
    <location>
        <begin position="609"/>
        <end position="618"/>
    </location>
</feature>
<evidence type="ECO:0000259" key="9">
    <source>
        <dbReference type="PROSITE" id="PS50011"/>
    </source>
</evidence>
<feature type="compositionally biased region" description="Acidic residues" evidence="7">
    <location>
        <begin position="1261"/>
        <end position="1271"/>
    </location>
</feature>
<keyword evidence="8" id="KW-0472">Membrane</keyword>
<feature type="region of interest" description="Disordered" evidence="7">
    <location>
        <begin position="1652"/>
        <end position="1738"/>
    </location>
</feature>
<keyword evidence="1" id="KW-0723">Serine/threonine-protein kinase</keyword>
<keyword evidence="8" id="KW-0812">Transmembrane</keyword>
<evidence type="ECO:0000313" key="11">
    <source>
        <dbReference type="Proteomes" id="UP001165080"/>
    </source>
</evidence>
<evidence type="ECO:0000256" key="4">
    <source>
        <dbReference type="ARBA" id="ARBA00022777"/>
    </source>
</evidence>
<feature type="region of interest" description="Disordered" evidence="7">
    <location>
        <begin position="1401"/>
        <end position="1425"/>
    </location>
</feature>
<feature type="region of interest" description="Disordered" evidence="7">
    <location>
        <begin position="1552"/>
        <end position="1575"/>
    </location>
</feature>
<feature type="region of interest" description="Disordered" evidence="7">
    <location>
        <begin position="1494"/>
        <end position="1514"/>
    </location>
</feature>
<evidence type="ECO:0000256" key="7">
    <source>
        <dbReference type="SAM" id="MobiDB-lite"/>
    </source>
</evidence>
<feature type="region of interest" description="Disordered" evidence="7">
    <location>
        <begin position="2497"/>
        <end position="2538"/>
    </location>
</feature>
<gene>
    <name evidence="10" type="primary">PLEST001250</name>
    <name evidence="10" type="ORF">PLESTB_000952900</name>
</gene>
<feature type="compositionally biased region" description="Basic and acidic residues" evidence="7">
    <location>
        <begin position="335"/>
        <end position="348"/>
    </location>
</feature>
<feature type="region of interest" description="Disordered" evidence="7">
    <location>
        <begin position="2350"/>
        <end position="2407"/>
    </location>
</feature>
<protein>
    <recommendedName>
        <fullName evidence="9">Protein kinase domain-containing protein</fullName>
    </recommendedName>
</protein>
<feature type="region of interest" description="Disordered" evidence="7">
    <location>
        <begin position="302"/>
        <end position="348"/>
    </location>
</feature>
<keyword evidence="4" id="KW-0418">Kinase</keyword>
<dbReference type="SUPFAM" id="SSF56112">
    <property type="entry name" value="Protein kinase-like (PK-like)"/>
    <property type="match status" value="1"/>
</dbReference>
<dbReference type="SMART" id="SM00220">
    <property type="entry name" value="S_TKc"/>
    <property type="match status" value="1"/>
</dbReference>
<name>A0A9W6F468_9CHLO</name>
<dbReference type="PANTHER" id="PTHR44329:SF214">
    <property type="entry name" value="PROTEIN KINASE DOMAIN-CONTAINING PROTEIN"/>
    <property type="match status" value="1"/>
</dbReference>
<dbReference type="InterPro" id="IPR001245">
    <property type="entry name" value="Ser-Thr/Tyr_kinase_cat_dom"/>
</dbReference>
<keyword evidence="2" id="KW-0808">Transferase</keyword>
<evidence type="ECO:0000256" key="2">
    <source>
        <dbReference type="ARBA" id="ARBA00022679"/>
    </source>
</evidence>
<dbReference type="EMBL" id="BRXU01000012">
    <property type="protein sequence ID" value="GLC55185.1"/>
    <property type="molecule type" value="Genomic_DNA"/>
</dbReference>
<accession>A0A9W6F468</accession>
<dbReference type="PROSITE" id="PS00108">
    <property type="entry name" value="PROTEIN_KINASE_ST"/>
    <property type="match status" value="1"/>
</dbReference>
<feature type="region of interest" description="Disordered" evidence="7">
    <location>
        <begin position="930"/>
        <end position="982"/>
    </location>
</feature>
<comment type="caution">
    <text evidence="10">The sequence shown here is derived from an EMBL/GenBank/DDBJ whole genome shotgun (WGS) entry which is preliminary data.</text>
</comment>
<feature type="compositionally biased region" description="Gly residues" evidence="7">
    <location>
        <begin position="2431"/>
        <end position="2442"/>
    </location>
</feature>
<dbReference type="PROSITE" id="PS50011">
    <property type="entry name" value="PROTEIN_KINASE_DOM"/>
    <property type="match status" value="1"/>
</dbReference>
<dbReference type="GO" id="GO:0005524">
    <property type="term" value="F:ATP binding"/>
    <property type="evidence" value="ECO:0007669"/>
    <property type="project" value="UniProtKB-UniRule"/>
</dbReference>
<feature type="compositionally biased region" description="Low complexity" evidence="7">
    <location>
        <begin position="1830"/>
        <end position="1839"/>
    </location>
</feature>
<feature type="transmembrane region" description="Helical" evidence="8">
    <location>
        <begin position="79"/>
        <end position="104"/>
    </location>
</feature>
<dbReference type="InterPro" id="IPR017441">
    <property type="entry name" value="Protein_kinase_ATP_BS"/>
</dbReference>
<feature type="domain" description="Protein kinase" evidence="9">
    <location>
        <begin position="2039"/>
        <end position="2349"/>
    </location>
</feature>
<feature type="region of interest" description="Disordered" evidence="7">
    <location>
        <begin position="1830"/>
        <end position="1850"/>
    </location>
</feature>
<feature type="region of interest" description="Disordered" evidence="7">
    <location>
        <begin position="1012"/>
        <end position="1031"/>
    </location>
</feature>
<dbReference type="OrthoDB" id="551476at2759"/>
<feature type="region of interest" description="Disordered" evidence="7">
    <location>
        <begin position="1247"/>
        <end position="1302"/>
    </location>
</feature>
<feature type="compositionally biased region" description="Low complexity" evidence="7">
    <location>
        <begin position="1783"/>
        <end position="1795"/>
    </location>
</feature>
<evidence type="ECO:0000256" key="3">
    <source>
        <dbReference type="ARBA" id="ARBA00022741"/>
    </source>
</evidence>
<keyword evidence="11" id="KW-1185">Reference proteome</keyword>
<dbReference type="InterPro" id="IPR011009">
    <property type="entry name" value="Kinase-like_dom_sf"/>
</dbReference>
<feature type="compositionally biased region" description="Low complexity" evidence="7">
    <location>
        <begin position="1698"/>
        <end position="1738"/>
    </location>
</feature>
<feature type="region of interest" description="Disordered" evidence="7">
    <location>
        <begin position="1783"/>
        <end position="1804"/>
    </location>
</feature>
<feature type="region of interest" description="Disordered" evidence="7">
    <location>
        <begin position="648"/>
        <end position="684"/>
    </location>
</feature>
<dbReference type="InterPro" id="IPR000719">
    <property type="entry name" value="Prot_kinase_dom"/>
</dbReference>
<dbReference type="PROSITE" id="PS00107">
    <property type="entry name" value="PROTEIN_KINASE_ATP"/>
    <property type="match status" value="1"/>
</dbReference>
<feature type="compositionally biased region" description="Basic and acidic residues" evidence="7">
    <location>
        <begin position="1687"/>
        <end position="1696"/>
    </location>
</feature>
<evidence type="ECO:0000256" key="1">
    <source>
        <dbReference type="ARBA" id="ARBA00022527"/>
    </source>
</evidence>
<dbReference type="InterPro" id="IPR008271">
    <property type="entry name" value="Ser/Thr_kinase_AS"/>
</dbReference>
<dbReference type="Gene3D" id="1.10.510.10">
    <property type="entry name" value="Transferase(Phosphotransferase) domain 1"/>
    <property type="match status" value="1"/>
</dbReference>
<feature type="compositionally biased region" description="Gly residues" evidence="7">
    <location>
        <begin position="2390"/>
        <end position="2402"/>
    </location>
</feature>
<evidence type="ECO:0000256" key="5">
    <source>
        <dbReference type="ARBA" id="ARBA00022840"/>
    </source>
</evidence>
<feature type="compositionally biased region" description="Low complexity" evidence="7">
    <location>
        <begin position="930"/>
        <end position="950"/>
    </location>
</feature>
<dbReference type="GO" id="GO:0004674">
    <property type="term" value="F:protein serine/threonine kinase activity"/>
    <property type="evidence" value="ECO:0007669"/>
    <property type="project" value="UniProtKB-KW"/>
</dbReference>
<dbReference type="Pfam" id="PF07714">
    <property type="entry name" value="PK_Tyr_Ser-Thr"/>
    <property type="match status" value="1"/>
</dbReference>
<reference evidence="10 11" key="1">
    <citation type="journal article" date="2023" name="Commun. Biol.">
        <title>Reorganization of the ancestral sex-determining regions during the evolution of trioecy in Pleodorina starrii.</title>
        <authorList>
            <person name="Takahashi K."/>
            <person name="Suzuki S."/>
            <person name="Kawai-Toyooka H."/>
            <person name="Yamamoto K."/>
            <person name="Hamaji T."/>
            <person name="Ootsuki R."/>
            <person name="Yamaguchi H."/>
            <person name="Kawachi M."/>
            <person name="Higashiyama T."/>
            <person name="Nozaki H."/>
        </authorList>
    </citation>
    <scope>NUCLEOTIDE SEQUENCE [LARGE SCALE GENOMIC DNA]</scope>
    <source>
        <strain evidence="10 11">NIES-4479</strain>
    </source>
</reference>
<evidence type="ECO:0000313" key="10">
    <source>
        <dbReference type="EMBL" id="GLC55185.1"/>
    </source>
</evidence>
<feature type="region of interest" description="Disordered" evidence="7">
    <location>
        <begin position="384"/>
        <end position="415"/>
    </location>
</feature>
<feature type="compositionally biased region" description="Low complexity" evidence="7">
    <location>
        <begin position="1494"/>
        <end position="1509"/>
    </location>
</feature>
<feature type="transmembrane region" description="Helical" evidence="8">
    <location>
        <begin position="50"/>
        <end position="72"/>
    </location>
</feature>
<feature type="binding site" evidence="6">
    <location>
        <position position="2066"/>
    </location>
    <ligand>
        <name>ATP</name>
        <dbReference type="ChEBI" id="CHEBI:30616"/>
    </ligand>
</feature>
<feature type="region of interest" description="Disordered" evidence="7">
    <location>
        <begin position="2422"/>
        <end position="2442"/>
    </location>
</feature>
<dbReference type="Proteomes" id="UP001165080">
    <property type="component" value="Unassembled WGS sequence"/>
</dbReference>
<feature type="compositionally biased region" description="Low complexity" evidence="7">
    <location>
        <begin position="1652"/>
        <end position="1667"/>
    </location>
</feature>
<dbReference type="Gene3D" id="3.30.200.20">
    <property type="entry name" value="Phosphorylase Kinase, domain 1"/>
    <property type="match status" value="1"/>
</dbReference>
<proteinExistence type="predicted"/>
<feature type="compositionally biased region" description="Low complexity" evidence="7">
    <location>
        <begin position="2357"/>
        <end position="2367"/>
    </location>
</feature>
<sequence length="2538" mass="255156">MQTPKQILLRSASFLALLASRHGALENISRLAVTALFWQLSIRKHKRRGVLALVAALQLLQTALICGVHILFHPDGVYTYNFVVCALCVGILAPAIWLLPGVLWSGQAMAQRQGGAAAAAAIPPADAAFLEALRRINERGEAPEDCSCPPVGPGFSGRCRWHSHPGVAADAATAAATTTAALRLAAGRDVHFPQLDASSLRPRSDDPLDAPVGCTAAGACSPWRTASQETLHDGGIPGPAGPRSLGAATTTTACQTDDELLLWLFTGGSTAPSAADEVRDEPRASYSGLMSPNYQFGQPAEPWGPTAKDGPPTGAVSAFADGSSRGGCRWSGGGGDHESSSGGGDDRCGGVGKHDSFTSVWSRCAGGRYGKGPSGRVSIDVAEVPVPAPGRPLEEGRLSNGSQQGTKAGRQGAGGQAAPWLHLHAPTASKHCGAALASMAMPAPLQLRGTVDGARGCGVGGAGIVSPAGPPTGDLVHYQNQNQQQLQSQAVYTQLQHQSSHLWPVPPHVAAPHHQLPHMRLSPGAQPPSASVRRYSGFGEAGRGHGAPAAVAAAAEAAFGLTAATAVPRPGAAYDCQVAQAATERPAAAARVGASAETARESEAGTGPSASAAVASRSLARRQRLQRSRTFTALSPERSRVLVELATTDGGSPSHLPPPELDEQRLGSQPIAVPSPYSEESEDEAMQQLRALRALRRSHPELAISLDRFAAISKIHFAGNGAATAVPVDAATGGPARALNRTSHAAAVPEVAAAVPREGSMGLFADAGAGAGPGRGRAGGRRMVLRTRSFSNAAPARGAEEASQHEPPLQRSIYTMHQQLLLWRQQQQEQLQAQGVLPSAGHSLQQARAVDGTMAQPVHASEPTSPSALSSAVSAPAAGATTTSSDGLTVAGSVALDRHSELFLDQQLPSPAAVGSSAGAAGATAVCGRSRTSSRPWSSASSSVSATTLASRRERPSMSVMEVTNGPSSGDSHRASVGASAGRNGGAAAAAAAAATCAAAAAVPAHSPECGGRVHHVQRSRSAGETGFRSGDGMFAGGRRHWSQLPHQEHRRASLMQAWQAMMAAEPLTAAAGDTAAAGPSGAGACTSLPATVAISPNPSGARFLDSDSALLYGADPHGPPTAEVASAHVAGAGGHSPTSPPARVGVGAAASVGSTFSSCDGSGYSAVHLSRAPGAAADPAAAAAGDDRSVRLCKSLSERSLQRVASNHHFRRLARTKSRFALVQQESSGGSAGGASGLAGGALPRISSGGSAGSRTLENVLEEQEEDVEEGLAAAVGSARGSSLTSRHSAGREIRVSSSPGSAAAAKAAASPLASQSAGISDACSGGRDSFGGGSGAADAAFAATVADSAATNAAAVASRGLIIDAAAADVTVYQVGAVGGSPPHHRTAWRSASELSFAGGRTHAARPERSSLDVGGCGGSDASGGSPRCLIAGDRGSGSRGDRRSMDSADLARATVDIWPRDGDESIPSRVAASIISIDGLASLPPSLLGSNGSSGGAAAAGAPSVAGMGGASTRLSGSGIAHVDSLLGLARHGERVSLARGSSVALGSVSGIDNRQGDGSGGAGGGDKDTDSDQELLDVLADEAAYCGPVALKRLREQGSGPGKTASFRFAAPIVPLSLPPPLPPAVPAALAAPGLAAPYGLVGSPDPAGGASAAAAAPAASAGGDDGGDDIPVPPLADPVLPEVERERERSRSRTASPWALSSASDAASVAASGSPPASDPLPAAVGARPPTGAPAATAAAATAAYESLAPLSAQNLHNHTRHWEAASPDASDPVALVLQLPSPSPSQSGPIDPLSDGDGAPSPALLAVLNTSAAAAAAAVVPDAAGGSSSLSSSPPRDGVTAGLMPGGPVPRAVFAARLSMPLLPYSGPDTAALVSAAARNSTASGLSCHTTSNTISGLSVCESAGSLSDAAAAAAALMQSGHDVAVAAAAAEAAQPHTAQRASVASHSPSMLVSGSNAGGRNVMLRVNSGGAAGSGASFLPRPNVAPSTVRQPSKLSAGAVLSGGEVVEAEVEESVLANRRVQDERGVLLEEIHIDKVLGFGSMGMVYHGRLYDTKVVVKLIEHGTGVLGKEKERGRLARVEACLSRMLLHPNVVLTYDACTGSLQPGRLAAKLSRRGGGGGMGGGGRGGGRQRFMTVMVQEFCELGTLKDALGKRKHGLAAWVGPSSPSPESLTLLYRVALDIANGMKYLAALRIIHADLKAENVLLQKVDVSSDRPHGFTAKVADFGLAMVLAPGEDEMRQGIHGTVSHMPPEAMRDTCFSLATDVFSFGVVLWELYTTESPYRGMAPHEVVEAICVRDERPCWPGSSPPDLVALAEDCWHADPHHRPSFADVVERLRQLLAPTHGPPERSTSLLSGLTEESDELELALRQQRRGAPAPSVRGGGGAGGAGGGELSETGSEFAAASGGAAGGRYGGMPTRGSSHGGGANTVGGGGDDVVGVPRAAPRDPLGLLLWALCQFPGETSQRVAGPLPDSEQWVLQVEDIVLKSRQQEHEEAGTGPAAAAAAPGTRGGSAAASGAGASAAEESLS</sequence>
<evidence type="ECO:0000256" key="8">
    <source>
        <dbReference type="SAM" id="Phobius"/>
    </source>
</evidence>
<keyword evidence="5 6" id="KW-0067">ATP-binding</keyword>
<keyword evidence="8" id="KW-1133">Transmembrane helix</keyword>
<keyword evidence="3 6" id="KW-0547">Nucleotide-binding</keyword>
<feature type="region of interest" description="Disordered" evidence="7">
    <location>
        <begin position="842"/>
        <end position="887"/>
    </location>
</feature>
<evidence type="ECO:0000256" key="6">
    <source>
        <dbReference type="PROSITE-ProRule" id="PRU10141"/>
    </source>
</evidence>
<feature type="compositionally biased region" description="Low complexity" evidence="7">
    <location>
        <begin position="2506"/>
        <end position="2538"/>
    </location>
</feature>
<dbReference type="PANTHER" id="PTHR44329">
    <property type="entry name" value="SERINE/THREONINE-PROTEIN KINASE TNNI3K-RELATED"/>
    <property type="match status" value="1"/>
</dbReference>